<comment type="caution">
    <text evidence="2">The sequence shown here is derived from an EMBL/GenBank/DDBJ whole genome shotgun (WGS) entry which is preliminary data.</text>
</comment>
<dbReference type="AlphaFoldDB" id="A0A179B4Y3"/>
<evidence type="ECO:0000313" key="3">
    <source>
        <dbReference type="Proteomes" id="UP000078368"/>
    </source>
</evidence>
<dbReference type="InterPro" id="IPR050712">
    <property type="entry name" value="NAD(P)H-dep_reductase"/>
</dbReference>
<accession>A0A179B4Y3</accession>
<dbReference type="PANTHER" id="PTHR30543">
    <property type="entry name" value="CHROMATE REDUCTASE"/>
    <property type="match status" value="1"/>
</dbReference>
<dbReference type="EMBL" id="LVZK01000001">
    <property type="protein sequence ID" value="OAP86758.1"/>
    <property type="molecule type" value="Genomic_DNA"/>
</dbReference>
<dbReference type="InterPro" id="IPR005025">
    <property type="entry name" value="FMN_Rdtase-like_dom"/>
</dbReference>
<protein>
    <submittedName>
        <fullName evidence="2">NADPH-dependent FMN reductase</fullName>
    </submittedName>
</protein>
<dbReference type="STRING" id="1823756.A4H34_06520"/>
<feature type="domain" description="NADPH-dependent FMN reductase-like" evidence="1">
    <location>
        <begin position="1"/>
        <end position="142"/>
    </location>
</feature>
<dbReference type="Proteomes" id="UP000078368">
    <property type="component" value="Unassembled WGS sequence"/>
</dbReference>
<dbReference type="GO" id="GO:0016491">
    <property type="term" value="F:oxidoreductase activity"/>
    <property type="evidence" value="ECO:0007669"/>
    <property type="project" value="InterPro"/>
</dbReference>
<gene>
    <name evidence="2" type="ORF">A4H34_06520</name>
</gene>
<name>A0A179B4Y3_9ACTO</name>
<proteinExistence type="predicted"/>
<dbReference type="PANTHER" id="PTHR30543:SF21">
    <property type="entry name" value="NAD(P)H-DEPENDENT FMN REDUCTASE LOT6"/>
    <property type="match status" value="1"/>
</dbReference>
<dbReference type="SUPFAM" id="SSF52218">
    <property type="entry name" value="Flavoproteins"/>
    <property type="match status" value="1"/>
</dbReference>
<organism evidence="2 3">
    <name type="scientific">Peptidiphaga gingivicola</name>
    <dbReference type="NCBI Taxonomy" id="2741497"/>
    <lineage>
        <taxon>Bacteria</taxon>
        <taxon>Bacillati</taxon>
        <taxon>Actinomycetota</taxon>
        <taxon>Actinomycetes</taxon>
        <taxon>Actinomycetales</taxon>
        <taxon>Actinomycetaceae</taxon>
        <taxon>Peptidiphaga</taxon>
    </lineage>
</organism>
<dbReference type="Pfam" id="PF03358">
    <property type="entry name" value="FMN_red"/>
    <property type="match status" value="1"/>
</dbReference>
<sequence length="178" mass="18845">MKIAYMVGSLSSTSLNRGLAKALVSLAPEGVEFVDLDVGSLPLYNRDYDGNWPEVATAFKKAVDEADGVVIITPEHNRMYSAVVANAVEWSSRPWGTASLEGKPVALAGVSPSPVATGIAQTHLRGPLTFFGSKLYPHEAYINAQQAGITPEGGVAEGSRDFLAQFIGGFVDFVKASE</sequence>
<evidence type="ECO:0000259" key="1">
    <source>
        <dbReference type="Pfam" id="PF03358"/>
    </source>
</evidence>
<dbReference type="OrthoDB" id="9812295at2"/>
<dbReference type="RefSeq" id="WP_064231437.1">
    <property type="nucleotide sequence ID" value="NZ_LVZK01000001.1"/>
</dbReference>
<dbReference type="GO" id="GO:0005829">
    <property type="term" value="C:cytosol"/>
    <property type="evidence" value="ECO:0007669"/>
    <property type="project" value="TreeGrafter"/>
</dbReference>
<dbReference type="InterPro" id="IPR029039">
    <property type="entry name" value="Flavoprotein-like_sf"/>
</dbReference>
<dbReference type="GO" id="GO:0010181">
    <property type="term" value="F:FMN binding"/>
    <property type="evidence" value="ECO:0007669"/>
    <property type="project" value="TreeGrafter"/>
</dbReference>
<evidence type="ECO:0000313" key="2">
    <source>
        <dbReference type="EMBL" id="OAP86758.1"/>
    </source>
</evidence>
<dbReference type="Gene3D" id="3.40.50.360">
    <property type="match status" value="1"/>
</dbReference>
<reference evidence="2 3" key="1">
    <citation type="submission" date="2016-04" db="EMBL/GenBank/DDBJ databases">
        <title>Peptidophaga gingivicola gen. nov., sp. nov., isolated from human subgingival plaque.</title>
        <authorList>
            <person name="Beall C.J."/>
            <person name="Mokrzan E.M."/>
            <person name="Griffen A.L."/>
            <person name="Leys E.J."/>
        </authorList>
    </citation>
    <scope>NUCLEOTIDE SEQUENCE [LARGE SCALE GENOMIC DNA]</scope>
    <source>
        <strain evidence="2 3">BA112</strain>
    </source>
</reference>
<keyword evidence="3" id="KW-1185">Reference proteome</keyword>